<keyword evidence="3" id="KW-1185">Reference proteome</keyword>
<feature type="region of interest" description="Disordered" evidence="1">
    <location>
        <begin position="20"/>
        <end position="43"/>
    </location>
</feature>
<feature type="region of interest" description="Disordered" evidence="1">
    <location>
        <begin position="223"/>
        <end position="281"/>
    </location>
</feature>
<organism evidence="2 3">
    <name type="scientific">Protopolystoma xenopodis</name>
    <dbReference type="NCBI Taxonomy" id="117903"/>
    <lineage>
        <taxon>Eukaryota</taxon>
        <taxon>Metazoa</taxon>
        <taxon>Spiralia</taxon>
        <taxon>Lophotrochozoa</taxon>
        <taxon>Platyhelminthes</taxon>
        <taxon>Monogenea</taxon>
        <taxon>Polyopisthocotylea</taxon>
        <taxon>Polystomatidea</taxon>
        <taxon>Polystomatidae</taxon>
        <taxon>Protopolystoma</taxon>
    </lineage>
</organism>
<evidence type="ECO:0000256" key="1">
    <source>
        <dbReference type="SAM" id="MobiDB-lite"/>
    </source>
</evidence>
<protein>
    <submittedName>
        <fullName evidence="2">Uncharacterized protein</fullName>
    </submittedName>
</protein>
<proteinExistence type="predicted"/>
<evidence type="ECO:0000313" key="3">
    <source>
        <dbReference type="Proteomes" id="UP000784294"/>
    </source>
</evidence>
<comment type="caution">
    <text evidence="2">The sequence shown here is derived from an EMBL/GenBank/DDBJ whole genome shotgun (WGS) entry which is preliminary data.</text>
</comment>
<name>A0A448WWD1_9PLAT</name>
<feature type="region of interest" description="Disordered" evidence="1">
    <location>
        <begin position="309"/>
        <end position="362"/>
    </location>
</feature>
<dbReference type="EMBL" id="CAAALY010053112">
    <property type="protein sequence ID" value="VEL21791.1"/>
    <property type="molecule type" value="Genomic_DNA"/>
</dbReference>
<evidence type="ECO:0000313" key="2">
    <source>
        <dbReference type="EMBL" id="VEL21791.1"/>
    </source>
</evidence>
<dbReference type="AlphaFoldDB" id="A0A448WWD1"/>
<sequence length="408" mass="45897">MCTCDWDRCEPRLFFPNPGHGASKPSYSHNQTSRRKRRRPNGPGRGCCLACRQPVLYGQWYVQLGQTELCLHHRPSCLACRVCGRPIRPGDRCSAIPLPRASDDGIGEARVGGDELGDLEQTTRGLVCAIHVQNWLADAGSLGSRKADIGAANREDETGGEVENRLYPSGDKSFILKVSVDKGALSKRREEEADGGSWSDDKSCRRKRRSEYKFETEREEEDEAKVAAEESGEEKECMKGRHKNARGIANWSEKSVKIGRQSSGTRQSKMKSDMGLGLGPGVEEPMETWQLNATGFVCCRYRLRRMEERDAENAENVEMEAEEEEEEEEEAEEEEEEEVAEGHEETNGTKEQEGEENGLEASVVRTCKMEESVTRNEHFDESPVKMVELVGDRILDLAKRPDQVRKTH</sequence>
<dbReference type="Proteomes" id="UP000784294">
    <property type="component" value="Unassembled WGS sequence"/>
</dbReference>
<feature type="compositionally biased region" description="Acidic residues" evidence="1">
    <location>
        <begin position="313"/>
        <end position="339"/>
    </location>
</feature>
<feature type="compositionally biased region" description="Basic and acidic residues" evidence="1">
    <location>
        <begin position="340"/>
        <end position="352"/>
    </location>
</feature>
<reference evidence="2" key="1">
    <citation type="submission" date="2018-11" db="EMBL/GenBank/DDBJ databases">
        <authorList>
            <consortium name="Pathogen Informatics"/>
        </authorList>
    </citation>
    <scope>NUCLEOTIDE SEQUENCE</scope>
</reference>
<gene>
    <name evidence="2" type="ORF">PXEA_LOCUS15231</name>
</gene>
<accession>A0A448WWD1</accession>
<feature type="compositionally biased region" description="Basic and acidic residues" evidence="1">
    <location>
        <begin position="224"/>
        <end position="239"/>
    </location>
</feature>